<keyword evidence="2" id="KW-1185">Reference proteome</keyword>
<evidence type="ECO:0000313" key="1">
    <source>
        <dbReference type="EMBL" id="QEO08875.1"/>
    </source>
</evidence>
<proteinExistence type="predicted"/>
<protein>
    <submittedName>
        <fullName evidence="1">Uncharacterized protein</fullName>
    </submittedName>
</protein>
<evidence type="ECO:0000313" key="2">
    <source>
        <dbReference type="Proteomes" id="UP000322159"/>
    </source>
</evidence>
<dbReference type="EMBL" id="CP043504">
    <property type="protein sequence ID" value="QEO08875.1"/>
    <property type="molecule type" value="Genomic_DNA"/>
</dbReference>
<reference evidence="1 2" key="1">
    <citation type="submission" date="2019-09" db="EMBL/GenBank/DDBJ databases">
        <title>Genome sequencing of strain KACC 19322.</title>
        <authorList>
            <person name="Heo J."/>
            <person name="Kim S.-J."/>
            <person name="Kim J.-S."/>
            <person name="Hong S.-B."/>
            <person name="Kwon S.-W."/>
        </authorList>
    </citation>
    <scope>NUCLEOTIDE SEQUENCE [LARGE SCALE GENOMIC DNA]</scope>
    <source>
        <strain evidence="1 2">KACC 19322</strain>
    </source>
</reference>
<dbReference type="KEGG" id="lyk:FLP23_01870"/>
<gene>
    <name evidence="1" type="ORF">FLP23_01870</name>
</gene>
<dbReference type="AlphaFoldDB" id="A0A5C1Y6N8"/>
<sequence>MNPVIWIVLAVLAALIALAAVVSARRRTAEPRPGSARARIQLGDDGRMWGLHQPGAPVQRMAKSLAVGFASIDPEETSEVVYSTDGGANWQIIPREDWNR</sequence>
<accession>A0A5C1Y6N8</accession>
<organism evidence="1 2">
    <name type="scientific">Protaetiibacter larvae</name>
    <dbReference type="NCBI Taxonomy" id="2592654"/>
    <lineage>
        <taxon>Bacteria</taxon>
        <taxon>Bacillati</taxon>
        <taxon>Actinomycetota</taxon>
        <taxon>Actinomycetes</taxon>
        <taxon>Micrococcales</taxon>
        <taxon>Microbacteriaceae</taxon>
        <taxon>Protaetiibacter</taxon>
    </lineage>
</organism>
<name>A0A5C1Y6N8_9MICO</name>
<dbReference type="OrthoDB" id="5124480at2"/>
<dbReference type="Proteomes" id="UP000322159">
    <property type="component" value="Chromosome"/>
</dbReference>
<dbReference type="RefSeq" id="WP_149324307.1">
    <property type="nucleotide sequence ID" value="NZ_CP043504.1"/>
</dbReference>